<feature type="region of interest" description="Disordered" evidence="1">
    <location>
        <begin position="94"/>
        <end position="175"/>
    </location>
</feature>
<keyword evidence="3" id="KW-1185">Reference proteome</keyword>
<sequence length="175" mass="18021">MVTHGDLPMLQARGTRARHCATAAAPEHLTWLDSRETGPIKSIKAQARKLRATIQRRTACAGASGQAPDVAAILAHYGTVLAEIEEQIGQLLKDASPPEAPVDAAEPAPTAPATGEVADGKKFQKRVSFGVEEALPDNGGGEPGNPSVRKRPAAGSVSTVATVSTVCSSSGEPQP</sequence>
<gene>
    <name evidence="2" type="ORF">PCOR1329_LOCUS30933</name>
</gene>
<protein>
    <submittedName>
        <fullName evidence="2">Uncharacterized protein</fullName>
    </submittedName>
</protein>
<comment type="caution">
    <text evidence="2">The sequence shown here is derived from an EMBL/GenBank/DDBJ whole genome shotgun (WGS) entry which is preliminary data.</text>
</comment>
<evidence type="ECO:0000313" key="3">
    <source>
        <dbReference type="Proteomes" id="UP001189429"/>
    </source>
</evidence>
<dbReference type="Proteomes" id="UP001189429">
    <property type="component" value="Unassembled WGS sequence"/>
</dbReference>
<feature type="compositionally biased region" description="Low complexity" evidence="1">
    <location>
        <begin position="153"/>
        <end position="175"/>
    </location>
</feature>
<evidence type="ECO:0000313" key="2">
    <source>
        <dbReference type="EMBL" id="CAK0833148.1"/>
    </source>
</evidence>
<proteinExistence type="predicted"/>
<evidence type="ECO:0000256" key="1">
    <source>
        <dbReference type="SAM" id="MobiDB-lite"/>
    </source>
</evidence>
<accession>A0ABN9SMX1</accession>
<reference evidence="2" key="1">
    <citation type="submission" date="2023-10" db="EMBL/GenBank/DDBJ databases">
        <authorList>
            <person name="Chen Y."/>
            <person name="Shah S."/>
            <person name="Dougan E. K."/>
            <person name="Thang M."/>
            <person name="Chan C."/>
        </authorList>
    </citation>
    <scope>NUCLEOTIDE SEQUENCE [LARGE SCALE GENOMIC DNA]</scope>
</reference>
<dbReference type="EMBL" id="CAUYUJ010012047">
    <property type="protein sequence ID" value="CAK0833148.1"/>
    <property type="molecule type" value="Genomic_DNA"/>
</dbReference>
<name>A0ABN9SMX1_9DINO</name>
<feature type="compositionally biased region" description="Low complexity" evidence="1">
    <location>
        <begin position="94"/>
        <end position="117"/>
    </location>
</feature>
<organism evidence="2 3">
    <name type="scientific">Prorocentrum cordatum</name>
    <dbReference type="NCBI Taxonomy" id="2364126"/>
    <lineage>
        <taxon>Eukaryota</taxon>
        <taxon>Sar</taxon>
        <taxon>Alveolata</taxon>
        <taxon>Dinophyceae</taxon>
        <taxon>Prorocentrales</taxon>
        <taxon>Prorocentraceae</taxon>
        <taxon>Prorocentrum</taxon>
    </lineage>
</organism>